<feature type="non-terminal residue" evidence="1">
    <location>
        <position position="1"/>
    </location>
</feature>
<evidence type="ECO:0000313" key="2">
    <source>
        <dbReference type="Proteomes" id="UP001189624"/>
    </source>
</evidence>
<keyword evidence="2" id="KW-1185">Reference proteome</keyword>
<sequence>ERKMIRVKEACPQAMELTHQISVDGDKLGCVPWTSIWANNNKCMLLTSGHVSPVDAVLCD</sequence>
<dbReference type="EMBL" id="OY731406">
    <property type="protein sequence ID" value="CAJ1974824.1"/>
    <property type="molecule type" value="Genomic_DNA"/>
</dbReference>
<name>A0AA86T184_9FABA</name>
<feature type="non-terminal residue" evidence="1">
    <location>
        <position position="60"/>
    </location>
</feature>
<dbReference type="Gramene" id="rna-AYBTSS11_LOCUS26909">
    <property type="protein sequence ID" value="CAJ1974824.1"/>
    <property type="gene ID" value="gene-AYBTSS11_LOCUS26909"/>
</dbReference>
<organism evidence="1 2">
    <name type="scientific">Sphenostylis stenocarpa</name>
    <dbReference type="NCBI Taxonomy" id="92480"/>
    <lineage>
        <taxon>Eukaryota</taxon>
        <taxon>Viridiplantae</taxon>
        <taxon>Streptophyta</taxon>
        <taxon>Embryophyta</taxon>
        <taxon>Tracheophyta</taxon>
        <taxon>Spermatophyta</taxon>
        <taxon>Magnoliopsida</taxon>
        <taxon>eudicotyledons</taxon>
        <taxon>Gunneridae</taxon>
        <taxon>Pentapetalae</taxon>
        <taxon>rosids</taxon>
        <taxon>fabids</taxon>
        <taxon>Fabales</taxon>
        <taxon>Fabaceae</taxon>
        <taxon>Papilionoideae</taxon>
        <taxon>50 kb inversion clade</taxon>
        <taxon>NPAAA clade</taxon>
        <taxon>indigoferoid/millettioid clade</taxon>
        <taxon>Phaseoleae</taxon>
        <taxon>Sphenostylis</taxon>
    </lineage>
</organism>
<reference evidence="1" key="1">
    <citation type="submission" date="2023-10" db="EMBL/GenBank/DDBJ databases">
        <authorList>
            <person name="Domelevo Entfellner J.-B."/>
        </authorList>
    </citation>
    <scope>NUCLEOTIDE SEQUENCE</scope>
</reference>
<dbReference type="Proteomes" id="UP001189624">
    <property type="component" value="Chromosome 9"/>
</dbReference>
<gene>
    <name evidence="1" type="ORF">AYBTSS11_LOCUS26909</name>
</gene>
<accession>A0AA86T184</accession>
<evidence type="ECO:0000313" key="1">
    <source>
        <dbReference type="EMBL" id="CAJ1974824.1"/>
    </source>
</evidence>
<proteinExistence type="predicted"/>
<dbReference type="AlphaFoldDB" id="A0AA86T184"/>
<protein>
    <submittedName>
        <fullName evidence="1">Uncharacterized protein</fullName>
    </submittedName>
</protein>